<dbReference type="Proteomes" id="UP001157353">
    <property type="component" value="Unassembled WGS sequence"/>
</dbReference>
<keyword evidence="4" id="KW-1185">Reference proteome</keyword>
<evidence type="ECO:0000313" key="4">
    <source>
        <dbReference type="Proteomes" id="UP001157353"/>
    </source>
</evidence>
<feature type="transmembrane region" description="Helical" evidence="1">
    <location>
        <begin position="38"/>
        <end position="57"/>
    </location>
</feature>
<dbReference type="Gene3D" id="2.40.50.140">
    <property type="entry name" value="Nucleic acid-binding proteins"/>
    <property type="match status" value="1"/>
</dbReference>
<organism evidence="3 4">
    <name type="scientific">Psychromonas marina</name>
    <dbReference type="NCBI Taxonomy" id="88364"/>
    <lineage>
        <taxon>Bacteria</taxon>
        <taxon>Pseudomonadati</taxon>
        <taxon>Pseudomonadota</taxon>
        <taxon>Gammaproteobacteria</taxon>
        <taxon>Alteromonadales</taxon>
        <taxon>Psychromonadaceae</taxon>
        <taxon>Psychromonas</taxon>
    </lineage>
</organism>
<proteinExistence type="predicted"/>
<keyword evidence="1" id="KW-1133">Transmembrane helix</keyword>
<sequence>MESIIDYLFNNHDKLLYLIAGVSLLIELTLIGLSGPLLFFAIGCALTGVLVSLNLISTWEMELLFVGIFTLLSSIIMWKPLKLFQGDGRVNDSSSDMIGQRVAVSETLTKHGGNIRFSGINWTARLSEDSNHDNIAIGEHVTITAVDGNVMIIK</sequence>
<keyword evidence="1" id="KW-0472">Membrane</keyword>
<accession>A0ABQ6E2M5</accession>
<dbReference type="InterPro" id="IPR002810">
    <property type="entry name" value="NfeD-like_C"/>
</dbReference>
<dbReference type="RefSeq" id="WP_284204730.1">
    <property type="nucleotide sequence ID" value="NZ_BSPQ01000013.1"/>
</dbReference>
<name>A0ABQ6E2M5_9GAMM</name>
<dbReference type="EMBL" id="BSPQ01000013">
    <property type="protein sequence ID" value="GLS91622.1"/>
    <property type="molecule type" value="Genomic_DNA"/>
</dbReference>
<keyword evidence="1" id="KW-0812">Transmembrane</keyword>
<feature type="domain" description="NfeD-like C-terminal" evidence="2">
    <location>
        <begin position="96"/>
        <end position="154"/>
    </location>
</feature>
<evidence type="ECO:0000259" key="2">
    <source>
        <dbReference type="Pfam" id="PF01957"/>
    </source>
</evidence>
<reference evidence="4" key="1">
    <citation type="journal article" date="2019" name="Int. J. Syst. Evol. Microbiol.">
        <title>The Global Catalogue of Microorganisms (GCM) 10K type strain sequencing project: providing services to taxonomists for standard genome sequencing and annotation.</title>
        <authorList>
            <consortium name="The Broad Institute Genomics Platform"/>
            <consortium name="The Broad Institute Genome Sequencing Center for Infectious Disease"/>
            <person name="Wu L."/>
            <person name="Ma J."/>
        </authorList>
    </citation>
    <scope>NUCLEOTIDE SEQUENCE [LARGE SCALE GENOMIC DNA]</scope>
    <source>
        <strain evidence="4">NBRC 103166</strain>
    </source>
</reference>
<dbReference type="Pfam" id="PF01957">
    <property type="entry name" value="NfeD"/>
    <property type="match status" value="1"/>
</dbReference>
<protein>
    <recommendedName>
        <fullName evidence="2">NfeD-like C-terminal domain-containing protein</fullName>
    </recommendedName>
</protein>
<gene>
    <name evidence="3" type="ORF">GCM10007916_26910</name>
</gene>
<feature type="transmembrane region" description="Helical" evidence="1">
    <location>
        <begin position="15"/>
        <end position="33"/>
    </location>
</feature>
<dbReference type="InterPro" id="IPR012340">
    <property type="entry name" value="NA-bd_OB-fold"/>
</dbReference>
<evidence type="ECO:0000256" key="1">
    <source>
        <dbReference type="SAM" id="Phobius"/>
    </source>
</evidence>
<comment type="caution">
    <text evidence="3">The sequence shown here is derived from an EMBL/GenBank/DDBJ whole genome shotgun (WGS) entry which is preliminary data.</text>
</comment>
<evidence type="ECO:0000313" key="3">
    <source>
        <dbReference type="EMBL" id="GLS91622.1"/>
    </source>
</evidence>